<feature type="region of interest" description="Disordered" evidence="8">
    <location>
        <begin position="1423"/>
        <end position="1561"/>
    </location>
</feature>
<dbReference type="Gene3D" id="1.10.533.10">
    <property type="entry name" value="Death Domain, Fas"/>
    <property type="match status" value="1"/>
</dbReference>
<dbReference type="InterPro" id="IPR036034">
    <property type="entry name" value="PDZ_sf"/>
</dbReference>
<feature type="region of interest" description="Disordered" evidence="8">
    <location>
        <begin position="1"/>
        <end position="147"/>
    </location>
</feature>
<feature type="compositionally biased region" description="Low complexity" evidence="8">
    <location>
        <begin position="539"/>
        <end position="556"/>
    </location>
</feature>
<dbReference type="PROSITE" id="PS00223">
    <property type="entry name" value="ANNEXIN_1"/>
    <property type="match status" value="2"/>
</dbReference>
<keyword evidence="3 6" id="KW-0677">Repeat</keyword>
<keyword evidence="6" id="KW-0106">Calcium</keyword>
<feature type="compositionally biased region" description="Low complexity" evidence="8">
    <location>
        <begin position="1779"/>
        <end position="1794"/>
    </location>
</feature>
<dbReference type="SMART" id="SM00072">
    <property type="entry name" value="GuKc"/>
    <property type="match status" value="1"/>
</dbReference>
<dbReference type="GO" id="GO:0005886">
    <property type="term" value="C:plasma membrane"/>
    <property type="evidence" value="ECO:0007669"/>
    <property type="project" value="TreeGrafter"/>
</dbReference>
<dbReference type="FunFam" id="1.10.220.10:FF:000001">
    <property type="entry name" value="Annexin"/>
    <property type="match status" value="1"/>
</dbReference>
<dbReference type="SUPFAM" id="SSF47874">
    <property type="entry name" value="Annexin"/>
    <property type="match status" value="1"/>
</dbReference>
<feature type="region of interest" description="Disordered" evidence="8">
    <location>
        <begin position="1777"/>
        <end position="1846"/>
    </location>
</feature>
<dbReference type="SUPFAM" id="SSF50156">
    <property type="entry name" value="PDZ domain-like"/>
    <property type="match status" value="4"/>
</dbReference>
<dbReference type="InterPro" id="IPR001452">
    <property type="entry name" value="SH3_domain"/>
</dbReference>
<feature type="domain" description="SH3" evidence="9">
    <location>
        <begin position="1935"/>
        <end position="2003"/>
    </location>
</feature>
<dbReference type="FunFam" id="2.30.42.10:FF:000152">
    <property type="entry name" value="disks large homolog 5 isoform X1"/>
    <property type="match status" value="1"/>
</dbReference>
<dbReference type="SMART" id="SM00335">
    <property type="entry name" value="ANX"/>
    <property type="match status" value="3"/>
</dbReference>
<dbReference type="PROSITE" id="PS50106">
    <property type="entry name" value="PDZ"/>
    <property type="match status" value="4"/>
</dbReference>
<dbReference type="InterPro" id="IPR008144">
    <property type="entry name" value="Guanylate_kin-like_dom"/>
</dbReference>
<dbReference type="InterPro" id="IPR018252">
    <property type="entry name" value="Annexin_repeat_CS"/>
</dbReference>
<dbReference type="InterPro" id="IPR001315">
    <property type="entry name" value="CARD"/>
</dbReference>
<dbReference type="PROSITE" id="PS50002">
    <property type="entry name" value="SH3"/>
    <property type="match status" value="1"/>
</dbReference>
<keyword evidence="14" id="KW-1185">Reference proteome</keyword>
<dbReference type="InterPro" id="IPR027417">
    <property type="entry name" value="P-loop_NTPase"/>
</dbReference>
<feature type="compositionally biased region" description="Polar residues" evidence="8">
    <location>
        <begin position="1423"/>
        <end position="1435"/>
    </location>
</feature>
<dbReference type="PANTHER" id="PTHR46360">
    <property type="entry name" value="DISKS LARGE HOMOLOG 5"/>
    <property type="match status" value="1"/>
</dbReference>
<evidence type="ECO:0007829" key="15">
    <source>
        <dbReference type="PeptideAtlas" id="A0A498LL74"/>
    </source>
</evidence>
<feature type="region of interest" description="Disordered" evidence="8">
    <location>
        <begin position="2033"/>
        <end position="2055"/>
    </location>
</feature>
<feature type="compositionally biased region" description="Basic and acidic residues" evidence="8">
    <location>
        <begin position="1486"/>
        <end position="1496"/>
    </location>
</feature>
<dbReference type="PROSITE" id="PS50209">
    <property type="entry name" value="CARD"/>
    <property type="match status" value="1"/>
</dbReference>
<dbReference type="FunFam" id="1.10.220.10:FF:000004">
    <property type="entry name" value="Annexin"/>
    <property type="match status" value="1"/>
</dbReference>
<feature type="region of interest" description="Disordered" evidence="8">
    <location>
        <begin position="1274"/>
        <end position="1319"/>
    </location>
</feature>
<dbReference type="GO" id="GO:0005544">
    <property type="term" value="F:calcium-dependent phospholipid binding"/>
    <property type="evidence" value="ECO:0007669"/>
    <property type="project" value="UniProtKB-KW"/>
</dbReference>
<dbReference type="GO" id="GO:0035331">
    <property type="term" value="P:negative regulation of hippo signaling"/>
    <property type="evidence" value="ECO:0007669"/>
    <property type="project" value="TreeGrafter"/>
</dbReference>
<dbReference type="CDD" id="cd06767">
    <property type="entry name" value="PDZ3_DLG5-like"/>
    <property type="match status" value="1"/>
</dbReference>
<dbReference type="CDD" id="cd06764">
    <property type="entry name" value="PDZ1_DLG5-like"/>
    <property type="match status" value="1"/>
</dbReference>
<dbReference type="Pfam" id="PF00625">
    <property type="entry name" value="Guanylate_kin"/>
    <property type="match status" value="1"/>
</dbReference>
<accession>A0A498LL74</accession>
<feature type="domain" description="PDZ" evidence="11">
    <location>
        <begin position="1692"/>
        <end position="1771"/>
    </location>
</feature>
<dbReference type="SUPFAM" id="SSF52540">
    <property type="entry name" value="P-loop containing nucleoside triphosphate hydrolases"/>
    <property type="match status" value="1"/>
</dbReference>
<dbReference type="InterPro" id="IPR001478">
    <property type="entry name" value="PDZ"/>
</dbReference>
<dbReference type="SUPFAM" id="SSF47986">
    <property type="entry name" value="DEATH domain"/>
    <property type="match status" value="1"/>
</dbReference>
<dbReference type="Gene3D" id="3.40.50.300">
    <property type="entry name" value="P-loop containing nucleotide triphosphate hydrolases"/>
    <property type="match status" value="1"/>
</dbReference>
<feature type="compositionally biased region" description="Basic and acidic residues" evidence="8">
    <location>
        <begin position="1277"/>
        <end position="1294"/>
    </location>
</feature>
<dbReference type="STRING" id="84645.A0A498LL74"/>
<dbReference type="GO" id="GO:0005509">
    <property type="term" value="F:calcium ion binding"/>
    <property type="evidence" value="ECO:0007669"/>
    <property type="project" value="InterPro"/>
</dbReference>
<dbReference type="FunFam" id="1.10.220.10:FF:000003">
    <property type="entry name" value="Annexin"/>
    <property type="match status" value="1"/>
</dbReference>
<feature type="compositionally biased region" description="Polar residues" evidence="8">
    <location>
        <begin position="1817"/>
        <end position="1827"/>
    </location>
</feature>
<reference evidence="13 14" key="1">
    <citation type="submission" date="2018-03" db="EMBL/GenBank/DDBJ databases">
        <title>Draft genome sequence of Rohu Carp (Labeo rohita).</title>
        <authorList>
            <person name="Das P."/>
            <person name="Kushwaha B."/>
            <person name="Joshi C.G."/>
            <person name="Kumar D."/>
            <person name="Nagpure N.S."/>
            <person name="Sahoo L."/>
            <person name="Das S.P."/>
            <person name="Bit A."/>
            <person name="Patnaik S."/>
            <person name="Meher P.K."/>
            <person name="Jayasankar P."/>
            <person name="Koringa P.G."/>
            <person name="Patel N.V."/>
            <person name="Hinsu A.T."/>
            <person name="Kumar R."/>
            <person name="Pandey M."/>
            <person name="Agarwal S."/>
            <person name="Srivastava S."/>
            <person name="Singh M."/>
            <person name="Iquebal M.A."/>
            <person name="Jaiswal S."/>
            <person name="Angadi U.B."/>
            <person name="Kumar N."/>
            <person name="Raza M."/>
            <person name="Shah T.M."/>
            <person name="Rai A."/>
            <person name="Jena J.K."/>
        </authorList>
    </citation>
    <scope>NUCLEOTIDE SEQUENCE [LARGE SCALE GENOMIC DNA]</scope>
    <source>
        <strain evidence="13">DASCIFA01</strain>
        <tissue evidence="13">Testis</tissue>
    </source>
</reference>
<feature type="compositionally biased region" description="Gly residues" evidence="8">
    <location>
        <begin position="99"/>
        <end position="122"/>
    </location>
</feature>
<evidence type="ECO:0000313" key="13">
    <source>
        <dbReference type="EMBL" id="RXN08980.1"/>
    </source>
</evidence>
<evidence type="ECO:0000313" key="14">
    <source>
        <dbReference type="Proteomes" id="UP000290572"/>
    </source>
</evidence>
<dbReference type="SMART" id="SM00228">
    <property type="entry name" value="PDZ"/>
    <property type="match status" value="4"/>
</dbReference>
<protein>
    <recommendedName>
        <fullName evidence="6">Annexin</fullName>
    </recommendedName>
</protein>
<evidence type="ECO:0000256" key="2">
    <source>
        <dbReference type="ARBA" id="ARBA00022443"/>
    </source>
</evidence>
<dbReference type="Pfam" id="PF00595">
    <property type="entry name" value="PDZ"/>
    <property type="match status" value="3"/>
</dbReference>
<dbReference type="InterPro" id="IPR037104">
    <property type="entry name" value="Annexin_sf"/>
</dbReference>
<dbReference type="Pfam" id="PF16610">
    <property type="entry name" value="dbPDZ_assoc"/>
    <property type="match status" value="1"/>
</dbReference>
<evidence type="ECO:0000256" key="1">
    <source>
        <dbReference type="ARBA" id="ARBA00007831"/>
    </source>
</evidence>
<feature type="region of interest" description="Disordered" evidence="8">
    <location>
        <begin position="536"/>
        <end position="561"/>
    </location>
</feature>
<dbReference type="Gene3D" id="2.30.30.40">
    <property type="entry name" value="SH3 Domains"/>
    <property type="match status" value="1"/>
</dbReference>
<evidence type="ECO:0000259" key="10">
    <source>
        <dbReference type="PROSITE" id="PS50052"/>
    </source>
</evidence>
<dbReference type="InterPro" id="IPR001464">
    <property type="entry name" value="Annexin"/>
</dbReference>
<dbReference type="Gene3D" id="2.30.42.10">
    <property type="match status" value="4"/>
</dbReference>
<dbReference type="CDD" id="cd06766">
    <property type="entry name" value="PDZ4_DLG5-like"/>
    <property type="match status" value="1"/>
</dbReference>
<feature type="compositionally biased region" description="Low complexity" evidence="8">
    <location>
        <begin position="1613"/>
        <end position="1649"/>
    </location>
</feature>
<feature type="domain" description="PDZ" evidence="11">
    <location>
        <begin position="1124"/>
        <end position="1214"/>
    </location>
</feature>
<evidence type="ECO:0000256" key="6">
    <source>
        <dbReference type="RuleBase" id="RU003540"/>
    </source>
</evidence>
<gene>
    <name evidence="13" type="ORF">ROHU_035313</name>
</gene>
<keyword evidence="4 6" id="KW-0041">Annexin</keyword>
<evidence type="ECO:0000259" key="11">
    <source>
        <dbReference type="PROSITE" id="PS50106"/>
    </source>
</evidence>
<feature type="domain" description="PDZ" evidence="11">
    <location>
        <begin position="1844"/>
        <end position="1924"/>
    </location>
</feature>
<dbReference type="Pfam" id="PF00191">
    <property type="entry name" value="Annexin"/>
    <property type="match status" value="4"/>
</dbReference>
<feature type="domain" description="CARD" evidence="12">
    <location>
        <begin position="434"/>
        <end position="526"/>
    </location>
</feature>
<feature type="compositionally biased region" description="Polar residues" evidence="8">
    <location>
        <begin position="1459"/>
        <end position="1484"/>
    </location>
</feature>
<organism evidence="13 14">
    <name type="scientific">Labeo rohita</name>
    <name type="common">Indian major carp</name>
    <name type="synonym">Cyprinus rohita</name>
    <dbReference type="NCBI Taxonomy" id="84645"/>
    <lineage>
        <taxon>Eukaryota</taxon>
        <taxon>Metazoa</taxon>
        <taxon>Chordata</taxon>
        <taxon>Craniata</taxon>
        <taxon>Vertebrata</taxon>
        <taxon>Euteleostomi</taxon>
        <taxon>Actinopterygii</taxon>
        <taxon>Neopterygii</taxon>
        <taxon>Teleostei</taxon>
        <taxon>Ostariophysi</taxon>
        <taxon>Cypriniformes</taxon>
        <taxon>Cyprinidae</taxon>
        <taxon>Labeoninae</taxon>
        <taxon>Labeonini</taxon>
        <taxon>Labeo</taxon>
    </lineage>
</organism>
<dbReference type="PROSITE" id="PS51897">
    <property type="entry name" value="ANNEXIN_2"/>
    <property type="match status" value="3"/>
</dbReference>
<keyword evidence="2 5" id="KW-0728">SH3 domain</keyword>
<feature type="coiled-coil region" evidence="7">
    <location>
        <begin position="730"/>
        <end position="1100"/>
    </location>
</feature>
<dbReference type="InterPro" id="IPR008145">
    <property type="entry name" value="GK/Ca_channel_bsu"/>
</dbReference>
<dbReference type="GO" id="GO:0042981">
    <property type="term" value="P:regulation of apoptotic process"/>
    <property type="evidence" value="ECO:0007669"/>
    <property type="project" value="InterPro"/>
</dbReference>
<evidence type="ECO:0000256" key="8">
    <source>
        <dbReference type="SAM" id="MobiDB-lite"/>
    </source>
</evidence>
<evidence type="ECO:0000256" key="5">
    <source>
        <dbReference type="PROSITE-ProRule" id="PRU00192"/>
    </source>
</evidence>
<dbReference type="CDD" id="cd11860">
    <property type="entry name" value="SH3_DLG5"/>
    <property type="match status" value="1"/>
</dbReference>
<dbReference type="InterPro" id="IPR035537">
    <property type="entry name" value="DLG5_SH3"/>
</dbReference>
<keyword evidence="6" id="KW-0111">Calcium/phospholipid-binding</keyword>
<dbReference type="Gene3D" id="1.10.220.10">
    <property type="entry name" value="Annexin"/>
    <property type="match status" value="4"/>
</dbReference>
<dbReference type="PRINTS" id="PR00196">
    <property type="entry name" value="ANNEXIN"/>
</dbReference>
<feature type="compositionally biased region" description="Low complexity" evidence="8">
    <location>
        <begin position="49"/>
        <end position="92"/>
    </location>
</feature>
<dbReference type="SMART" id="SM00326">
    <property type="entry name" value="SH3"/>
    <property type="match status" value="1"/>
</dbReference>
<sequence>MSYPGYPPAGGSYPPASGPYQQAPGGYPPQPGAYPPQGGYYPPQPGAYPPGAGYPPQAGGYPPQAGGYPAAPGGGFPPQAGGYPAAQPGTYPNMPPAGQPGGWGAQPGFGAPGGGMPQGYPGGPAPGQQPMPAYPGAPNPSMPGYGGGVPTGPTPPAAPAVNRGYRGTIKDAPGADPLRDVEVLRKAMKGFGTDENAIIELLGNRSNKQRVPLLAAYKTTYGKDLVHDLKSELTGNFENLVLAMLKSPSQFDASELREAIAGAGTDEACLIEILSSRNNAEIREITRIYKAEHGKSLEDAIISDTSGHFRRLLVSLSQGNRDERETVDISLAKQDAQKLYAAGANKVGTDESQFNAILCARSKPHLRQVKCIKNTPAYFAERLHKAMQGAGTKDRTLIRIMVSRSEVDMLDIRQEYLRLYGKSLYTAISRPAVMDPKHKELLEQCQPKLSESLTDVDRVLELLAQSGSLSPAERAELDTNCSSGAEKVHLLLKTLVEKKDRDHFQEFCWALEKTQPVLLNALLPVENHHNTGSTCSVLSAMPSDSESSSSLSSVASSPPPAHLDKHVMSEKLETVIFQLRQVTRERDDLRKRLALSSPGTTFDDCRPSVKPSHDYERLKLQCMKAMSDLQSLQNQHTKTLKRCEEAVRDADYYHTLHGRVVGEQTQLRDEMEAMKQNYSQLLQQHSQLQQTCDELRRIHDSDQREVADMRLQQQQVMRENGSSDLLNKLYDTALNKLEGMKKEYDALRKRYNEKTASHNADLSRLEQMEEENRRLQKQQDVLLKQRDSALHFQQQYSGSIRRFESLQQELNKMSAQNEELQRETDRLQMENTRYKTLQLKAVKDAEKLKDERDSVLNEYRLIMSERDQVIKEVDKLQTGLEAAEAKLKNTSSERRVASEEIEALRQELNSALLDRDRAIREKTELLEKYCHEVQDKAETQKELSQACKDIEMVREERDVARKERTEAIIQRDQLLREYYQARQKQDSATLDMERVSKELEVLRKQCEAVSEELQEAVQEAEVAKCRRDWAFQERDKIVAERESIRTLCDNLRRERDRAVSDLADALRNLDDLRKQKNDAVRELKELKECMEEQLEKEARFRQLMAHNSHDSAIDTDSLEWETETVEFERSTDNMDLSSLGFDIAEGVSDPYLPGDYGIFVSKVDKGSIAEGRLRVNDWLLKINDVDLANKDRKQGIKAVFSGGGVINMVVRRRKSLGGRMVTSVHLTLAGHKDCGVGLESGVFVSSVSSGSPAARDGSVCPGDRVLNSLSGQSIAESQRDCERNSNGKSAEHLRPCRKQPTHKDMYSPTRDVESERGQRGTLYRSEPYHEICCPHPNSKRPLTFHPVSPGDCITVEMSQERRCVPQKQSGGTWPKMVAVAMTTAESIPPLSIFKTPKKRKSIFDTDMFKRPETPSKLDYLSLSQMPKHSPQSSWTEAAPQIPPDPPKRSDSFKFKHKPQGSSASDSTITTGSPPATPIQTTPTDKPSADFENRDRNGNVLQRQGSGGGGGGTFAEEVPGQGADELEMRRGRPNSAPAQRRSLTPLKMPYPQSFSHDEQSPEPVDLVRFSPFRSNRHSFTPVQARLSQYREQRIKIPSTPRYARSAHGSDRGSLSHSDCSSPSLVTPPLSPLDTSSFSSSQSQGRLSVSPVPIDRRRDRCALRNRSYLKLSRAQRSWFASLRTLRPYIEEPRCVTIPKGAEPLGISIVGGENGGIFVSKVTGGSIAQQHHLEFGDQLLEFNGINLRNATEQQARLIIGQQCDTITILAQYNPHMYQLGNHSRSSSRMESSISSHSTPDTPDTHSNVDTLSEQDEGTMTPPSKQATPTASPHRDRSEGRKQAEPRQVVLRKTQVDLGLKICGGNLTGVFVEALEEDSPARGADGLQPGDFILECNSVSLKNKTAEEAYLEMLKPAENVTLRVQYRPEHFRRVKDATGDGFYIRALFDHVGDLEQELSFKKDDILYVDDTLPGGNLGYWLAWQLDENAQKLMRGHVPSKCMMDQDAQRRYSVTDGKEDSGSGKTLSAAARRSFFRRKLKHKRSSSKDARDAPAADAISTDSMPYMDDCLSPVYQRVQKVESTNRRPVLILGPLVEPIKDMLLREAPGKYCRCLPEGMKATQQAIERGVKDCLFIDYKRRSGHFDVTTVASIKEITEKDCHCLLDIAPHAIERLHVVNIYPIVIFIRYRNAKQIKEQKDPVYLRDKVSQKHSKEQFESAQRIEQDYSKYFTGVVQAGSLSNICTQIMAIVDQEQNKVLWIPDGSM</sequence>
<evidence type="ECO:0000256" key="4">
    <source>
        <dbReference type="ARBA" id="ARBA00023216"/>
    </source>
</evidence>
<evidence type="ECO:0000256" key="7">
    <source>
        <dbReference type="SAM" id="Coils"/>
    </source>
</evidence>
<dbReference type="PROSITE" id="PS50052">
    <property type="entry name" value="GUANYLATE_KINASE_2"/>
    <property type="match status" value="1"/>
</dbReference>
<comment type="domain">
    <text evidence="6">A pair of annexin repeats may form one binding site for calcium and phospholipid.</text>
</comment>
<feature type="compositionally biased region" description="Pro residues" evidence="8">
    <location>
        <begin position="123"/>
        <end position="141"/>
    </location>
</feature>
<dbReference type="Pfam" id="PF04822">
    <property type="entry name" value="Takusan"/>
    <property type="match status" value="1"/>
</dbReference>
<comment type="caution">
    <text evidence="13">The sequence shown here is derived from an EMBL/GenBank/DDBJ whole genome shotgun (WGS) entry which is preliminary data.</text>
</comment>
<feature type="compositionally biased region" description="Polar residues" evidence="8">
    <location>
        <begin position="1795"/>
        <end position="1808"/>
    </location>
</feature>
<feature type="domain" description="Guanylate kinase-like" evidence="10">
    <location>
        <begin position="2081"/>
        <end position="2247"/>
    </location>
</feature>
<dbReference type="CDD" id="cd01671">
    <property type="entry name" value="CARD"/>
    <property type="match status" value="1"/>
</dbReference>
<comment type="similarity">
    <text evidence="1 6">Belongs to the annexin family.</text>
</comment>
<dbReference type="EMBL" id="QBIY01013297">
    <property type="protein sequence ID" value="RXN08980.1"/>
    <property type="molecule type" value="Genomic_DNA"/>
</dbReference>
<evidence type="ECO:0000259" key="12">
    <source>
        <dbReference type="PROSITE" id="PS50209"/>
    </source>
</evidence>
<dbReference type="InterPro" id="IPR011029">
    <property type="entry name" value="DEATH-like_dom_sf"/>
</dbReference>
<feature type="coiled-coil region" evidence="7">
    <location>
        <begin position="615"/>
        <end position="698"/>
    </location>
</feature>
<feature type="region of interest" description="Disordered" evidence="8">
    <location>
        <begin position="1582"/>
        <end position="1649"/>
    </location>
</feature>
<evidence type="ECO:0000259" key="9">
    <source>
        <dbReference type="PROSITE" id="PS50002"/>
    </source>
</evidence>
<dbReference type="SUPFAM" id="SSF50044">
    <property type="entry name" value="SH3-domain"/>
    <property type="match status" value="1"/>
</dbReference>
<keyword evidence="7" id="KW-0175">Coiled coil</keyword>
<keyword evidence="15" id="KW-1267">Proteomics identification</keyword>
<feature type="compositionally biased region" description="Basic and acidic residues" evidence="8">
    <location>
        <begin position="1829"/>
        <end position="1841"/>
    </location>
</feature>
<evidence type="ECO:0000256" key="3">
    <source>
        <dbReference type="ARBA" id="ARBA00022737"/>
    </source>
</evidence>
<feature type="compositionally biased region" description="Basic and acidic residues" evidence="8">
    <location>
        <begin position="1301"/>
        <end position="1318"/>
    </location>
</feature>
<feature type="compositionally biased region" description="Low complexity" evidence="8">
    <location>
        <begin position="1"/>
        <end position="25"/>
    </location>
</feature>
<dbReference type="InterPro" id="IPR036028">
    <property type="entry name" value="SH3-like_dom_sf"/>
</dbReference>
<dbReference type="PANTHER" id="PTHR46360:SF1">
    <property type="entry name" value="DISKS LARGE HOMOLOG 5"/>
    <property type="match status" value="1"/>
</dbReference>
<feature type="domain" description="PDZ" evidence="11">
    <location>
        <begin position="1209"/>
        <end position="1266"/>
    </location>
</feature>
<dbReference type="InterPro" id="IPR053004">
    <property type="entry name" value="MAGUK_Signaling_Regulators"/>
</dbReference>
<dbReference type="InterPro" id="IPR006907">
    <property type="entry name" value="DLG5_N"/>
</dbReference>
<proteinExistence type="evidence at protein level"/>
<name>A0A498LL74_LABRO</name>
<dbReference type="InterPro" id="IPR018502">
    <property type="entry name" value="Annexin_repeat"/>
</dbReference>
<dbReference type="Proteomes" id="UP000290572">
    <property type="component" value="Unassembled WGS sequence"/>
</dbReference>